<dbReference type="InterPro" id="IPR032282">
    <property type="entry name" value="HAGH_C"/>
</dbReference>
<feature type="binding site" evidence="7">
    <location>
        <position position="134"/>
    </location>
    <ligand>
        <name>Zn(2+)</name>
        <dbReference type="ChEBI" id="CHEBI:29105"/>
        <label>1</label>
    </ligand>
</feature>
<dbReference type="Gene3D" id="3.60.15.10">
    <property type="entry name" value="Ribonuclease Z/Hydroxyacylglutathione hydrolase-like"/>
    <property type="match status" value="1"/>
</dbReference>
<sequence length="256" mass="28071">MASLLVRQFPCLQDNYGFLVHDPETGETASIDTPDAPRIKAEADKAGWTITQIWNTHHHWDHAGGNAALKEMTGARIVAPSYDRARIEGINVEVSDGDTVALGSKTARVFYTPGHTLGHVVYWFEEDAVAFVGDTLFALGCGRLFEGSPEQMWSSLSRLAALPEKTAVYCAHEYTQSNARFALSVEPDHAGLKTYAGEVEALRARGEPTVPTTIGREKAANPFLRAADPDLRRALNMPAASDAEVFAEVRRRKDNF</sequence>
<evidence type="ECO:0000256" key="2">
    <source>
        <dbReference type="ARBA" id="ARBA00004963"/>
    </source>
</evidence>
<evidence type="ECO:0000313" key="10">
    <source>
        <dbReference type="Proteomes" id="UP001595379"/>
    </source>
</evidence>
<accession>A0ABV6ZZC6</accession>
<comment type="function">
    <text evidence="7">Thiolesterase that catalyzes the hydrolysis of S-D-lactoyl-glutathione to form glutathione and D-lactic acid.</text>
</comment>
<comment type="cofactor">
    <cofactor evidence="7">
        <name>Zn(2+)</name>
        <dbReference type="ChEBI" id="CHEBI:29105"/>
    </cofactor>
    <text evidence="7">Binds 2 Zn(2+) ions per subunit.</text>
</comment>
<dbReference type="Pfam" id="PF00753">
    <property type="entry name" value="Lactamase_B"/>
    <property type="match status" value="1"/>
</dbReference>
<dbReference type="PANTHER" id="PTHR43705:SF1">
    <property type="entry name" value="HYDROXYACYLGLUTATHIONE HYDROLASE GLOB"/>
    <property type="match status" value="1"/>
</dbReference>
<dbReference type="InterPro" id="IPR017782">
    <property type="entry name" value="Hydroxyacylglutathione_Hdrlase"/>
</dbReference>
<dbReference type="SMART" id="SM00849">
    <property type="entry name" value="Lactamase_B"/>
    <property type="match status" value="1"/>
</dbReference>
<dbReference type="GO" id="GO:0004416">
    <property type="term" value="F:hydroxyacylglutathione hydrolase activity"/>
    <property type="evidence" value="ECO:0007669"/>
    <property type="project" value="UniProtKB-EC"/>
</dbReference>
<feature type="binding site" evidence="7">
    <location>
        <position position="59"/>
    </location>
    <ligand>
        <name>Zn(2+)</name>
        <dbReference type="ChEBI" id="CHEBI:29105"/>
        <label>1</label>
    </ligand>
</feature>
<feature type="binding site" evidence="7">
    <location>
        <position position="61"/>
    </location>
    <ligand>
        <name>Zn(2+)</name>
        <dbReference type="ChEBI" id="CHEBI:29105"/>
        <label>2</label>
    </ligand>
</feature>
<reference evidence="10" key="1">
    <citation type="journal article" date="2019" name="Int. J. Syst. Evol. Microbiol.">
        <title>The Global Catalogue of Microorganisms (GCM) 10K type strain sequencing project: providing services to taxonomists for standard genome sequencing and annotation.</title>
        <authorList>
            <consortium name="The Broad Institute Genomics Platform"/>
            <consortium name="The Broad Institute Genome Sequencing Center for Infectious Disease"/>
            <person name="Wu L."/>
            <person name="Ma J."/>
        </authorList>
    </citation>
    <scope>NUCLEOTIDE SEQUENCE [LARGE SCALE GENOMIC DNA]</scope>
    <source>
        <strain evidence="10">KCTC 52487</strain>
    </source>
</reference>
<feature type="binding site" evidence="7">
    <location>
        <position position="115"/>
    </location>
    <ligand>
        <name>Zn(2+)</name>
        <dbReference type="ChEBI" id="CHEBI:29105"/>
        <label>1</label>
    </ligand>
</feature>
<dbReference type="EMBL" id="JBHRSV010000020">
    <property type="protein sequence ID" value="MFC2926694.1"/>
    <property type="molecule type" value="Genomic_DNA"/>
</dbReference>
<comment type="caution">
    <text evidence="9">The sequence shown here is derived from an EMBL/GenBank/DDBJ whole genome shotgun (WGS) entry which is preliminary data.</text>
</comment>
<dbReference type="SUPFAM" id="SSF56281">
    <property type="entry name" value="Metallo-hydrolase/oxidoreductase"/>
    <property type="match status" value="1"/>
</dbReference>
<dbReference type="Pfam" id="PF16123">
    <property type="entry name" value="HAGH_C"/>
    <property type="match status" value="1"/>
</dbReference>
<dbReference type="RefSeq" id="WP_343164673.1">
    <property type="nucleotide sequence ID" value="NZ_JBHRSV010000020.1"/>
</dbReference>
<evidence type="ECO:0000256" key="5">
    <source>
        <dbReference type="ARBA" id="ARBA00022801"/>
    </source>
</evidence>
<keyword evidence="10" id="KW-1185">Reference proteome</keyword>
<name>A0ABV6ZZC6_9PROT</name>
<protein>
    <recommendedName>
        <fullName evidence="7">Hydroxyacylglutathione hydrolase</fullName>
        <ecNumber evidence="7">3.1.2.6</ecNumber>
    </recommendedName>
    <alternativeName>
        <fullName evidence="7">Glyoxalase II</fullName>
        <shortName evidence="7">Glx II</shortName>
    </alternativeName>
</protein>
<evidence type="ECO:0000259" key="8">
    <source>
        <dbReference type="SMART" id="SM00849"/>
    </source>
</evidence>
<dbReference type="CDD" id="cd07723">
    <property type="entry name" value="hydroxyacylglutathione_hydrolase_MBL-fold"/>
    <property type="match status" value="1"/>
</dbReference>
<comment type="subunit">
    <text evidence="7">Monomer.</text>
</comment>
<dbReference type="InterPro" id="IPR035680">
    <property type="entry name" value="Clx_II_MBL"/>
</dbReference>
<dbReference type="EC" id="3.1.2.6" evidence="7"/>
<comment type="catalytic activity">
    <reaction evidence="1 7">
        <text>an S-(2-hydroxyacyl)glutathione + H2O = a 2-hydroxy carboxylate + glutathione + H(+)</text>
        <dbReference type="Rhea" id="RHEA:21864"/>
        <dbReference type="ChEBI" id="CHEBI:15377"/>
        <dbReference type="ChEBI" id="CHEBI:15378"/>
        <dbReference type="ChEBI" id="CHEBI:57925"/>
        <dbReference type="ChEBI" id="CHEBI:58896"/>
        <dbReference type="ChEBI" id="CHEBI:71261"/>
        <dbReference type="EC" id="3.1.2.6"/>
    </reaction>
</comment>
<feature type="binding site" evidence="7">
    <location>
        <position position="57"/>
    </location>
    <ligand>
        <name>Zn(2+)</name>
        <dbReference type="ChEBI" id="CHEBI:29105"/>
        <label>1</label>
    </ligand>
</feature>
<keyword evidence="6 7" id="KW-0862">Zinc</keyword>
<evidence type="ECO:0000256" key="7">
    <source>
        <dbReference type="HAMAP-Rule" id="MF_01374"/>
    </source>
</evidence>
<organism evidence="9 10">
    <name type="scientific">Hyphobacterium vulgare</name>
    <dbReference type="NCBI Taxonomy" id="1736751"/>
    <lineage>
        <taxon>Bacteria</taxon>
        <taxon>Pseudomonadati</taxon>
        <taxon>Pseudomonadota</taxon>
        <taxon>Alphaproteobacteria</taxon>
        <taxon>Maricaulales</taxon>
        <taxon>Maricaulaceae</taxon>
        <taxon>Hyphobacterium</taxon>
    </lineage>
</organism>
<dbReference type="HAMAP" id="MF_01374">
    <property type="entry name" value="Glyoxalase_2"/>
    <property type="match status" value="1"/>
</dbReference>
<dbReference type="Proteomes" id="UP001595379">
    <property type="component" value="Unassembled WGS sequence"/>
</dbReference>
<dbReference type="InterPro" id="IPR036866">
    <property type="entry name" value="RibonucZ/Hydroxyglut_hydro"/>
</dbReference>
<evidence type="ECO:0000256" key="4">
    <source>
        <dbReference type="ARBA" id="ARBA00022723"/>
    </source>
</evidence>
<gene>
    <name evidence="7 9" type="primary">gloB</name>
    <name evidence="9" type="ORF">ACFOOR_11305</name>
</gene>
<keyword evidence="4 7" id="KW-0479">Metal-binding</keyword>
<evidence type="ECO:0000256" key="1">
    <source>
        <dbReference type="ARBA" id="ARBA00001623"/>
    </source>
</evidence>
<dbReference type="PIRSF" id="PIRSF005457">
    <property type="entry name" value="Glx"/>
    <property type="match status" value="1"/>
</dbReference>
<dbReference type="PANTHER" id="PTHR43705">
    <property type="entry name" value="HYDROXYACYLGLUTATHIONE HYDROLASE"/>
    <property type="match status" value="1"/>
</dbReference>
<proteinExistence type="inferred from homology"/>
<dbReference type="NCBIfam" id="TIGR03413">
    <property type="entry name" value="GSH_gloB"/>
    <property type="match status" value="1"/>
</dbReference>
<evidence type="ECO:0000256" key="3">
    <source>
        <dbReference type="ARBA" id="ARBA00006759"/>
    </source>
</evidence>
<feature type="binding site" evidence="7">
    <location>
        <position position="172"/>
    </location>
    <ligand>
        <name>Zn(2+)</name>
        <dbReference type="ChEBI" id="CHEBI:29105"/>
        <label>2</label>
    </ligand>
</feature>
<dbReference type="InterPro" id="IPR001279">
    <property type="entry name" value="Metallo-B-lactamas"/>
</dbReference>
<feature type="binding site" evidence="7">
    <location>
        <position position="134"/>
    </location>
    <ligand>
        <name>Zn(2+)</name>
        <dbReference type="ChEBI" id="CHEBI:29105"/>
        <label>2</label>
    </ligand>
</feature>
<comment type="similarity">
    <text evidence="3 7">Belongs to the metallo-beta-lactamase superfamily. Glyoxalase II family.</text>
</comment>
<keyword evidence="5 7" id="KW-0378">Hydrolase</keyword>
<comment type="pathway">
    <text evidence="2 7">Secondary metabolite metabolism; methylglyoxal degradation; (R)-lactate from methylglyoxal: step 2/2.</text>
</comment>
<feature type="binding site" evidence="7">
    <location>
        <position position="62"/>
    </location>
    <ligand>
        <name>Zn(2+)</name>
        <dbReference type="ChEBI" id="CHEBI:29105"/>
        <label>2</label>
    </ligand>
</feature>
<evidence type="ECO:0000256" key="6">
    <source>
        <dbReference type="ARBA" id="ARBA00022833"/>
    </source>
</evidence>
<feature type="domain" description="Metallo-beta-lactamase" evidence="8">
    <location>
        <begin position="14"/>
        <end position="172"/>
    </location>
</feature>
<evidence type="ECO:0000313" key="9">
    <source>
        <dbReference type="EMBL" id="MFC2926694.1"/>
    </source>
</evidence>
<dbReference type="InterPro" id="IPR050110">
    <property type="entry name" value="Glyoxalase_II_hydrolase"/>
</dbReference>